<accession>A0AAV9MKU8</accession>
<sequence>MEEEEEEKSDPDVVIIAKADPMLNSIYMVVSSTLSICRKIYISKNLSDTTSYS</sequence>
<gene>
    <name evidence="1" type="ORF">R3W88_001019</name>
</gene>
<dbReference type="AlphaFoldDB" id="A0AAV9MKU8"/>
<organism evidence="1 2">
    <name type="scientific">Solanum pinnatisectum</name>
    <name type="common">tansyleaf nightshade</name>
    <dbReference type="NCBI Taxonomy" id="50273"/>
    <lineage>
        <taxon>Eukaryota</taxon>
        <taxon>Viridiplantae</taxon>
        <taxon>Streptophyta</taxon>
        <taxon>Embryophyta</taxon>
        <taxon>Tracheophyta</taxon>
        <taxon>Spermatophyta</taxon>
        <taxon>Magnoliopsida</taxon>
        <taxon>eudicotyledons</taxon>
        <taxon>Gunneridae</taxon>
        <taxon>Pentapetalae</taxon>
        <taxon>asterids</taxon>
        <taxon>lamiids</taxon>
        <taxon>Solanales</taxon>
        <taxon>Solanaceae</taxon>
        <taxon>Solanoideae</taxon>
        <taxon>Solaneae</taxon>
        <taxon>Solanum</taxon>
    </lineage>
</organism>
<evidence type="ECO:0000313" key="2">
    <source>
        <dbReference type="Proteomes" id="UP001311915"/>
    </source>
</evidence>
<proteinExistence type="predicted"/>
<keyword evidence="2" id="KW-1185">Reference proteome</keyword>
<name>A0AAV9MKU8_9SOLN</name>
<protein>
    <submittedName>
        <fullName evidence="1">Uncharacterized protein</fullName>
    </submittedName>
</protein>
<comment type="caution">
    <text evidence="1">The sequence shown here is derived from an EMBL/GenBank/DDBJ whole genome shotgun (WGS) entry which is preliminary data.</text>
</comment>
<dbReference type="Proteomes" id="UP001311915">
    <property type="component" value="Unassembled WGS sequence"/>
</dbReference>
<dbReference type="EMBL" id="JAWPEI010000001">
    <property type="protein sequence ID" value="KAK4737322.1"/>
    <property type="molecule type" value="Genomic_DNA"/>
</dbReference>
<evidence type="ECO:0000313" key="1">
    <source>
        <dbReference type="EMBL" id="KAK4737322.1"/>
    </source>
</evidence>
<reference evidence="1 2" key="1">
    <citation type="submission" date="2023-10" db="EMBL/GenBank/DDBJ databases">
        <title>Genome-Wide Identification Analysis in wild type Solanum Pinnatisectum Reveals Some Genes Defensing Phytophthora Infestans.</title>
        <authorList>
            <person name="Sun C."/>
        </authorList>
    </citation>
    <scope>NUCLEOTIDE SEQUENCE [LARGE SCALE GENOMIC DNA]</scope>
    <source>
        <strain evidence="1">LQN</strain>
        <tissue evidence="1">Leaf</tissue>
    </source>
</reference>